<organism evidence="3">
    <name type="scientific">Soboliphyme baturini</name>
    <dbReference type="NCBI Taxonomy" id="241478"/>
    <lineage>
        <taxon>Eukaryota</taxon>
        <taxon>Metazoa</taxon>
        <taxon>Ecdysozoa</taxon>
        <taxon>Nematoda</taxon>
        <taxon>Enoplea</taxon>
        <taxon>Dorylaimia</taxon>
        <taxon>Dioctophymatida</taxon>
        <taxon>Dioctophymatoidea</taxon>
        <taxon>Soboliphymatidae</taxon>
        <taxon>Soboliphyme</taxon>
    </lineage>
</organism>
<keyword evidence="2" id="KW-1185">Reference proteome</keyword>
<sequence>MEEQALVVSDYESSTYISKPTPRLIIGGSKKLLRNDYISRFREQPVRGNDHVHESLQGLQLIPVLRQMPSLYRIYALPLPQ</sequence>
<evidence type="ECO:0000313" key="2">
    <source>
        <dbReference type="Proteomes" id="UP000270296"/>
    </source>
</evidence>
<proteinExistence type="predicted"/>
<reference evidence="1 2" key="2">
    <citation type="submission" date="2018-11" db="EMBL/GenBank/DDBJ databases">
        <authorList>
            <consortium name="Pathogen Informatics"/>
        </authorList>
    </citation>
    <scope>NUCLEOTIDE SEQUENCE [LARGE SCALE GENOMIC DNA]</scope>
</reference>
<evidence type="ECO:0000313" key="3">
    <source>
        <dbReference type="WBParaSite" id="SBAD_0000632201-mRNA-1"/>
    </source>
</evidence>
<reference evidence="3" key="1">
    <citation type="submission" date="2016-06" db="UniProtKB">
        <authorList>
            <consortium name="WormBaseParasite"/>
        </authorList>
    </citation>
    <scope>IDENTIFICATION</scope>
</reference>
<dbReference type="AlphaFoldDB" id="A0A183IR39"/>
<name>A0A183IR39_9BILA</name>
<dbReference type="Proteomes" id="UP000270296">
    <property type="component" value="Unassembled WGS sequence"/>
</dbReference>
<evidence type="ECO:0000313" key="1">
    <source>
        <dbReference type="EMBL" id="VDP09185.1"/>
    </source>
</evidence>
<dbReference type="EMBL" id="UZAM01009481">
    <property type="protein sequence ID" value="VDP09185.1"/>
    <property type="molecule type" value="Genomic_DNA"/>
</dbReference>
<protein>
    <submittedName>
        <fullName evidence="1 3">Uncharacterized protein</fullName>
    </submittedName>
</protein>
<gene>
    <name evidence="1" type="ORF">SBAD_LOCUS6086</name>
</gene>
<dbReference type="WBParaSite" id="SBAD_0000632201-mRNA-1">
    <property type="protein sequence ID" value="SBAD_0000632201-mRNA-1"/>
    <property type="gene ID" value="SBAD_0000632201"/>
</dbReference>
<accession>A0A183IR39</accession>